<evidence type="ECO:0000313" key="1">
    <source>
        <dbReference type="EMBL" id="KAF5313636.1"/>
    </source>
</evidence>
<evidence type="ECO:0000313" key="2">
    <source>
        <dbReference type="Proteomes" id="UP000541558"/>
    </source>
</evidence>
<comment type="caution">
    <text evidence="1">The sequence shown here is derived from an EMBL/GenBank/DDBJ whole genome shotgun (WGS) entry which is preliminary data.</text>
</comment>
<dbReference type="Proteomes" id="UP000541558">
    <property type="component" value="Unassembled WGS sequence"/>
</dbReference>
<keyword evidence="2" id="KW-1185">Reference proteome</keyword>
<accession>A0A8H5AZR8</accession>
<organism evidence="1 2">
    <name type="scientific">Ephemerocybe angulata</name>
    <dbReference type="NCBI Taxonomy" id="980116"/>
    <lineage>
        <taxon>Eukaryota</taxon>
        <taxon>Fungi</taxon>
        <taxon>Dikarya</taxon>
        <taxon>Basidiomycota</taxon>
        <taxon>Agaricomycotina</taxon>
        <taxon>Agaricomycetes</taxon>
        <taxon>Agaricomycetidae</taxon>
        <taxon>Agaricales</taxon>
        <taxon>Agaricineae</taxon>
        <taxon>Psathyrellaceae</taxon>
        <taxon>Ephemerocybe</taxon>
    </lineage>
</organism>
<reference evidence="1 2" key="1">
    <citation type="journal article" date="2020" name="ISME J.">
        <title>Uncovering the hidden diversity of litter-decomposition mechanisms in mushroom-forming fungi.</title>
        <authorList>
            <person name="Floudas D."/>
            <person name="Bentzer J."/>
            <person name="Ahren D."/>
            <person name="Johansson T."/>
            <person name="Persson P."/>
            <person name="Tunlid A."/>
        </authorList>
    </citation>
    <scope>NUCLEOTIDE SEQUENCE [LARGE SCALE GENOMIC DNA]</scope>
    <source>
        <strain evidence="1 2">CBS 175.51</strain>
    </source>
</reference>
<dbReference type="AlphaFoldDB" id="A0A8H5AZR8"/>
<protein>
    <submittedName>
        <fullName evidence="1">Uncharacterized protein</fullName>
    </submittedName>
</protein>
<name>A0A8H5AZR8_9AGAR</name>
<gene>
    <name evidence="1" type="ORF">D9611_010089</name>
</gene>
<sequence>MIVKTGSTRARLSPPPIIMVLPPFFLSRTNGLSELSVSSTAPTLFYEFYRQARFGHSTLPVRPALTLALDPFRGWLFPRRSVHTSYLSGTRMERTSAGRDPSKGAVSVVQRPTLHYIGPSPNVSWPSIDLLHKPLRTSSTLAERGRGA</sequence>
<proteinExistence type="predicted"/>
<dbReference type="EMBL" id="JAACJK010000223">
    <property type="protein sequence ID" value="KAF5313636.1"/>
    <property type="molecule type" value="Genomic_DNA"/>
</dbReference>